<dbReference type="InterPro" id="IPR000922">
    <property type="entry name" value="Lectin_gal-bd_dom"/>
</dbReference>
<dbReference type="AlphaFoldDB" id="A0AAD9JN80"/>
<dbReference type="PANTHER" id="PTHR46780">
    <property type="entry name" value="PROTEIN EVA-1"/>
    <property type="match status" value="1"/>
</dbReference>
<dbReference type="Gene3D" id="2.60.120.740">
    <property type="match status" value="1"/>
</dbReference>
<organism evidence="2 3">
    <name type="scientific">Paralvinella palmiformis</name>
    <dbReference type="NCBI Taxonomy" id="53620"/>
    <lineage>
        <taxon>Eukaryota</taxon>
        <taxon>Metazoa</taxon>
        <taxon>Spiralia</taxon>
        <taxon>Lophotrochozoa</taxon>
        <taxon>Annelida</taxon>
        <taxon>Polychaeta</taxon>
        <taxon>Sedentaria</taxon>
        <taxon>Canalipalpata</taxon>
        <taxon>Terebellida</taxon>
        <taxon>Terebelliformia</taxon>
        <taxon>Alvinellidae</taxon>
        <taxon>Paralvinella</taxon>
    </lineage>
</organism>
<gene>
    <name evidence="2" type="ORF">LSH36_218g01007</name>
</gene>
<dbReference type="PROSITE" id="PS50228">
    <property type="entry name" value="SUEL_LECTIN"/>
    <property type="match status" value="1"/>
</dbReference>
<dbReference type="Proteomes" id="UP001208570">
    <property type="component" value="Unassembled WGS sequence"/>
</dbReference>
<evidence type="ECO:0000313" key="2">
    <source>
        <dbReference type="EMBL" id="KAK2156226.1"/>
    </source>
</evidence>
<dbReference type="GO" id="GO:0030246">
    <property type="term" value="F:carbohydrate binding"/>
    <property type="evidence" value="ECO:0007669"/>
    <property type="project" value="InterPro"/>
</dbReference>
<sequence length="136" mass="15492">MHFFLRFFYLPREGQEKVGKLPNLLSTFGLSPENHREGAEEYCITESLKASCKGESQVILMEHARYGRMELGRCVARNFGNIGCAKDVLNIMDYMCSGRKSCEVSVSDPALVRTQPCPLDFSSYLEVQYQCIEGRY</sequence>
<name>A0AAD9JN80_9ANNE</name>
<proteinExistence type="predicted"/>
<comment type="caution">
    <text evidence="2">The sequence shown here is derived from an EMBL/GenBank/DDBJ whole genome shotgun (WGS) entry which is preliminary data.</text>
</comment>
<accession>A0AAD9JN80</accession>
<dbReference type="CDD" id="cd22823">
    <property type="entry name" value="Gal_Rha_Lectin"/>
    <property type="match status" value="1"/>
</dbReference>
<evidence type="ECO:0000313" key="3">
    <source>
        <dbReference type="Proteomes" id="UP001208570"/>
    </source>
</evidence>
<dbReference type="InterPro" id="IPR043159">
    <property type="entry name" value="Lectin_gal-bd_sf"/>
</dbReference>
<dbReference type="EMBL" id="JAODUP010000218">
    <property type="protein sequence ID" value="KAK2156226.1"/>
    <property type="molecule type" value="Genomic_DNA"/>
</dbReference>
<keyword evidence="3" id="KW-1185">Reference proteome</keyword>
<feature type="domain" description="SUEL-type lectin" evidence="1">
    <location>
        <begin position="42"/>
        <end position="132"/>
    </location>
</feature>
<protein>
    <recommendedName>
        <fullName evidence="1">SUEL-type lectin domain-containing protein</fullName>
    </recommendedName>
</protein>
<evidence type="ECO:0000259" key="1">
    <source>
        <dbReference type="PROSITE" id="PS50228"/>
    </source>
</evidence>
<dbReference type="Pfam" id="PF02140">
    <property type="entry name" value="SUEL_Lectin"/>
    <property type="match status" value="1"/>
</dbReference>
<reference evidence="2" key="1">
    <citation type="journal article" date="2023" name="Mol. Biol. Evol.">
        <title>Third-Generation Sequencing Reveals the Adaptive Role of the Epigenome in Three Deep-Sea Polychaetes.</title>
        <authorList>
            <person name="Perez M."/>
            <person name="Aroh O."/>
            <person name="Sun Y."/>
            <person name="Lan Y."/>
            <person name="Juniper S.K."/>
            <person name="Young C.R."/>
            <person name="Angers B."/>
            <person name="Qian P.Y."/>
        </authorList>
    </citation>
    <scope>NUCLEOTIDE SEQUENCE</scope>
    <source>
        <strain evidence="2">P08H-3</strain>
    </source>
</reference>